<dbReference type="OMA" id="QAVPCAR"/>
<dbReference type="Gene3D" id="1.25.10.10">
    <property type="entry name" value="Leucine-rich Repeat Variant"/>
    <property type="match status" value="1"/>
</dbReference>
<evidence type="ECO:0000256" key="4">
    <source>
        <dbReference type="ARBA" id="ARBA00023242"/>
    </source>
</evidence>
<dbReference type="Proteomes" id="UP000022910">
    <property type="component" value="Unassembled WGS sequence"/>
</dbReference>
<dbReference type="InterPro" id="IPR040520">
    <property type="entry name" value="Importin_rep_3"/>
</dbReference>
<reference evidence="5 6" key="1">
    <citation type="submission" date="2014-02" db="EMBL/GenBank/DDBJ databases">
        <title>Single nucleus genome sequencing reveals high similarity among nuclei of an endomycorrhizal fungus.</title>
        <authorList>
            <person name="Lin K."/>
            <person name="Geurts R."/>
            <person name="Zhang Z."/>
            <person name="Limpens E."/>
            <person name="Saunders D.G."/>
            <person name="Mu D."/>
            <person name="Pang E."/>
            <person name="Cao H."/>
            <person name="Cha H."/>
            <person name="Lin T."/>
            <person name="Zhou Q."/>
            <person name="Shang Y."/>
            <person name="Li Y."/>
            <person name="Ivanov S."/>
            <person name="Sharma T."/>
            <person name="Velzen R.V."/>
            <person name="Ruijter N.D."/>
            <person name="Aanen D.K."/>
            <person name="Win J."/>
            <person name="Kamoun S."/>
            <person name="Bisseling T."/>
            <person name="Huang S."/>
        </authorList>
    </citation>
    <scope>NUCLEOTIDE SEQUENCE [LARGE SCALE GENOMIC DNA]</scope>
    <source>
        <strain evidence="6">DAOM197198w</strain>
    </source>
</reference>
<dbReference type="GO" id="GO:0005634">
    <property type="term" value="C:nucleus"/>
    <property type="evidence" value="ECO:0007669"/>
    <property type="project" value="UniProtKB-SubCell"/>
</dbReference>
<dbReference type="AlphaFoldDB" id="A0A015KIH0"/>
<comment type="similarity">
    <text evidence="2">Belongs to the importin beta family.</text>
</comment>
<dbReference type="InterPro" id="IPR011989">
    <property type="entry name" value="ARM-like"/>
</dbReference>
<gene>
    <name evidence="5" type="ORF">RirG_189150</name>
</gene>
<keyword evidence="4" id="KW-0539">Nucleus</keyword>
<dbReference type="HOGENOM" id="CLU_1769115_0_0_1"/>
<sequence length="152" mass="17029">MFNGIMTFSVAGLGLQERLALKSAVNFIGEFIGQDCENDKFAKGIENVMMTYGLEIMRELLLGIGGKLPRSFVSSLSPVLYKMTERYIEASREWLGILLAEDNFPSSHVDQMAKQNFARGILGTRSLQRFKDIVTEFSIKCRNLEGSAYGRS</sequence>
<organism evidence="5 6">
    <name type="scientific">Rhizophagus irregularis (strain DAOM 197198w)</name>
    <name type="common">Glomus intraradices</name>
    <dbReference type="NCBI Taxonomy" id="1432141"/>
    <lineage>
        <taxon>Eukaryota</taxon>
        <taxon>Fungi</taxon>
        <taxon>Fungi incertae sedis</taxon>
        <taxon>Mucoromycota</taxon>
        <taxon>Glomeromycotina</taxon>
        <taxon>Glomeromycetes</taxon>
        <taxon>Glomerales</taxon>
        <taxon>Glomeraceae</taxon>
        <taxon>Rhizophagus</taxon>
    </lineage>
</organism>
<keyword evidence="6" id="KW-1185">Reference proteome</keyword>
<proteinExistence type="inferred from homology"/>
<dbReference type="OrthoDB" id="2016913at2759"/>
<keyword evidence="3" id="KW-0813">Transport</keyword>
<name>A0A015KIH0_RHIIW</name>
<dbReference type="Pfam" id="PF18806">
    <property type="entry name" value="Importin_rep_3"/>
    <property type="match status" value="1"/>
</dbReference>
<evidence type="ECO:0000256" key="3">
    <source>
        <dbReference type="ARBA" id="ARBA00022448"/>
    </source>
</evidence>
<dbReference type="STRING" id="1432141.A0A015KIH0"/>
<evidence type="ECO:0000313" key="5">
    <source>
        <dbReference type="EMBL" id="EXX59431.1"/>
    </source>
</evidence>
<evidence type="ECO:0000256" key="1">
    <source>
        <dbReference type="ARBA" id="ARBA00004123"/>
    </source>
</evidence>
<protein>
    <submittedName>
        <fullName evidence="5">Uncharacterized protein</fullName>
    </submittedName>
</protein>
<accession>A0A015KIH0</accession>
<evidence type="ECO:0000313" key="6">
    <source>
        <dbReference type="Proteomes" id="UP000022910"/>
    </source>
</evidence>
<comment type="caution">
    <text evidence="5">The sequence shown here is derived from an EMBL/GenBank/DDBJ whole genome shotgun (WGS) entry which is preliminary data.</text>
</comment>
<dbReference type="EMBL" id="JEMT01026479">
    <property type="protein sequence ID" value="EXX59431.1"/>
    <property type="molecule type" value="Genomic_DNA"/>
</dbReference>
<comment type="subcellular location">
    <subcellularLocation>
        <location evidence="1">Nucleus</location>
    </subcellularLocation>
</comment>
<evidence type="ECO:0000256" key="2">
    <source>
        <dbReference type="ARBA" id="ARBA00007991"/>
    </source>
</evidence>